<gene>
    <name evidence="2" type="primary">LOC141421434</name>
</gene>
<accession>A0AC58M106</accession>
<name>A0AC58M106_CASCN</name>
<reference evidence="2" key="1">
    <citation type="submission" date="2025-08" db="UniProtKB">
        <authorList>
            <consortium name="RefSeq"/>
        </authorList>
    </citation>
    <scope>IDENTIFICATION</scope>
</reference>
<evidence type="ECO:0000313" key="1">
    <source>
        <dbReference type="Proteomes" id="UP001732720"/>
    </source>
</evidence>
<protein>
    <submittedName>
        <fullName evidence="2">Uncharacterized protein</fullName>
    </submittedName>
</protein>
<proteinExistence type="predicted"/>
<dbReference type="RefSeq" id="XP_073923091.1">
    <property type="nucleotide sequence ID" value="XM_074066990.1"/>
</dbReference>
<evidence type="ECO:0000313" key="2">
    <source>
        <dbReference type="RefSeq" id="XP_073923091.1"/>
    </source>
</evidence>
<organism evidence="1 2">
    <name type="scientific">Castor canadensis</name>
    <name type="common">American beaver</name>
    <dbReference type="NCBI Taxonomy" id="51338"/>
    <lineage>
        <taxon>Eukaryota</taxon>
        <taxon>Metazoa</taxon>
        <taxon>Chordata</taxon>
        <taxon>Craniata</taxon>
        <taxon>Vertebrata</taxon>
        <taxon>Euteleostomi</taxon>
        <taxon>Mammalia</taxon>
        <taxon>Eutheria</taxon>
        <taxon>Euarchontoglires</taxon>
        <taxon>Glires</taxon>
        <taxon>Rodentia</taxon>
        <taxon>Castorimorpha</taxon>
        <taxon>Castoridae</taxon>
        <taxon>Castor</taxon>
    </lineage>
</organism>
<keyword evidence="1" id="KW-1185">Reference proteome</keyword>
<sequence>MIKVQLLGWKQALWTESTVNTVVDLDRYSSHAARPPSEDSLGCMTSFMLEVVKCALWGFGEYALRLKSEPCIQRDNGPCSLRSHLKTEPACDKAGAIPSPRRWEGIPDPHLEELECSIWAAAGIRPIPREIHSGNLARRTTGSYWERLSSHLGSSILGTLAPGEELIELVDRPPVKWTPFGLISQLDEVKERALNAGLVIKKGKFDTFCSAEWPTFGVGWPIQGSLSLDLITKVKAVIFQPDNRGHPDQVPYILVWEDLVRNPPPWLTVFLTHPSSSAPGAKTPVTPALVIKEEEKLPLPTLTGPQIRASPSPSPVLPESSPLYPSLAGAEEDRPPPYVTPPGQASAPEEEISSSSSTGLAAGGGMGRRLRPRGIREREGEDGPPSSTQGEETVPTLPVRMVGQGGPGGGQQFQYWPFSSSDLYNWRTQNPPFSEDPKCLIDLLESIMHTHRPTWDDCHQLLNTLFTTEERERILNEARKNVLGDNGRPTTLQPAIDEAFPLRRPDWDFGTAEGRERLRIYRQTLMAGLRAAARRPTNFAKVKAVVQRENESPAGFLERLYEAYRQYTPIDPEADLHRSAVVLSFINQAAPDIRRKLNKQENLGEMTIREMLQVAEKVFTARETPEEREERQRKEDREAQEKLRKEDREFQAKENRKQQREMARIFLAGVRDQPRGGGHARTPDKEHCFYCKETGHWKRECPKLKGRRGFGRRLGENRERERAVEQARVLLAGEED</sequence>
<dbReference type="Proteomes" id="UP001732720">
    <property type="component" value="Chromosome 3"/>
</dbReference>